<dbReference type="eggNOG" id="COG3311">
    <property type="taxonomic scope" value="Bacteria"/>
</dbReference>
<gene>
    <name evidence="1" type="ordered locus">Nwat_0386</name>
</gene>
<dbReference type="HOGENOM" id="CLU_089912_0_0_6"/>
<dbReference type="RefSeq" id="WP_013219464.1">
    <property type="nucleotide sequence ID" value="NC_014315.1"/>
</dbReference>
<organism evidence="1 2">
    <name type="scientific">Nitrosococcus watsoni (strain C-113)</name>
    <dbReference type="NCBI Taxonomy" id="105559"/>
    <lineage>
        <taxon>Bacteria</taxon>
        <taxon>Pseudomonadati</taxon>
        <taxon>Pseudomonadota</taxon>
        <taxon>Gammaproteobacteria</taxon>
        <taxon>Chromatiales</taxon>
        <taxon>Chromatiaceae</taxon>
        <taxon>Nitrosococcus</taxon>
    </lineage>
</organism>
<name>D8K9R5_NITWC</name>
<accession>D8K9R5</accession>
<sequence length="187" mass="20801">MQEYDFTLKFRLASSTENPEVHLAALEAMGCGDAAVGLGQHGRIALSFTRSAESAVDAVSSAISAVRKAIPASKLVEATPDYVGITDVAEIFGFSRQHMRQLIVTNEANFPQPVHEGKPSIWHLLHILRWFQEHEPRWFQDNVYEISAVNMKINMYTAFRAMPPPLKEDLVSFQPSGKFEAVVASLN</sequence>
<keyword evidence="1" id="KW-0238">DNA-binding</keyword>
<dbReference type="STRING" id="105559.Nwat_0386"/>
<evidence type="ECO:0000313" key="1">
    <source>
        <dbReference type="EMBL" id="ADJ27354.1"/>
    </source>
</evidence>
<dbReference type="EMBL" id="CP002086">
    <property type="protein sequence ID" value="ADJ27354.1"/>
    <property type="molecule type" value="Genomic_DNA"/>
</dbReference>
<evidence type="ECO:0000313" key="2">
    <source>
        <dbReference type="Proteomes" id="UP000000393"/>
    </source>
</evidence>
<dbReference type="Proteomes" id="UP000000393">
    <property type="component" value="Chromosome"/>
</dbReference>
<protein>
    <submittedName>
        <fullName evidence="1">Putative DNA-binding protein</fullName>
    </submittedName>
</protein>
<keyword evidence="2" id="KW-1185">Reference proteome</keyword>
<dbReference type="KEGG" id="nwa:Nwat_0386"/>
<dbReference type="OrthoDB" id="7860618at2"/>
<reference evidence="1 2" key="1">
    <citation type="submission" date="2010-06" db="EMBL/GenBank/DDBJ databases">
        <title>Complete sequence of chromosome of Nitrosococcus watsoni C-113.</title>
        <authorList>
            <consortium name="US DOE Joint Genome Institute"/>
            <person name="Lucas S."/>
            <person name="Copeland A."/>
            <person name="Lapidus A."/>
            <person name="Cheng J.-F."/>
            <person name="Bruce D."/>
            <person name="Goodwin L."/>
            <person name="Pitluck S."/>
            <person name="Malfatti S.A."/>
            <person name="Chain P.S.G."/>
            <person name="Land M."/>
            <person name="Hauser L."/>
            <person name="Kyrpides N."/>
            <person name="Ivanova N."/>
            <person name="Cambell M.A."/>
            <person name="Heidelberg J.F."/>
            <person name="Klotz M.G."/>
            <person name="Woyke T."/>
        </authorList>
    </citation>
    <scope>NUCLEOTIDE SEQUENCE [LARGE SCALE GENOMIC DNA]</scope>
    <source>
        <strain evidence="1 2">C-113</strain>
    </source>
</reference>
<proteinExistence type="predicted"/>
<dbReference type="GO" id="GO:0003677">
    <property type="term" value="F:DNA binding"/>
    <property type="evidence" value="ECO:0007669"/>
    <property type="project" value="UniProtKB-KW"/>
</dbReference>
<dbReference type="AlphaFoldDB" id="D8K9R5"/>